<accession>A0ABX5Y758</accession>
<protein>
    <recommendedName>
        <fullName evidence="3">Phage tail protein</fullName>
    </recommendedName>
</protein>
<dbReference type="EMBL" id="CP042260">
    <property type="protein sequence ID" value="QDY64880.1"/>
    <property type="molecule type" value="Genomic_DNA"/>
</dbReference>
<gene>
    <name evidence="1" type="ORF">FQA45_00325</name>
</gene>
<keyword evidence="2" id="KW-1185">Reference proteome</keyword>
<proteinExistence type="predicted"/>
<evidence type="ECO:0000313" key="2">
    <source>
        <dbReference type="Proteomes" id="UP000320717"/>
    </source>
</evidence>
<evidence type="ECO:0000313" key="1">
    <source>
        <dbReference type="EMBL" id="QDY64880.1"/>
    </source>
</evidence>
<name>A0ABX5Y758_9MICC</name>
<sequence length="253" mass="27311">MGSELSLIIGGMELNDPQYRYGRLEVDDIDGWWNPPSRKNQDSARVNSDGDYGSENYFEARYVSITGAFVAKGESERWKGANALAALLSTGPKLMTVSIDGDVQTAMVKATDQPDLKWLAPRLAEYTIQVKADDPYKYGERREVSVASGGSDTVFHRGTVGAWPSVALSGSMPDGYTVTIGGQSVSVPMGLASGESHRIDYRRRRLYINGSLFMGAFGSQNFRSIPPGLRTAVSLSASSGSGTAEVTVNDTYI</sequence>
<evidence type="ECO:0008006" key="3">
    <source>
        <dbReference type="Google" id="ProtNLM"/>
    </source>
</evidence>
<reference evidence="1 2" key="1">
    <citation type="submission" date="2019-07" db="EMBL/GenBank/DDBJ databases">
        <title>Complete Genome Sequence of drought tolerant Plant Growth-Promoting Rhizobacterium Glutamicibacter halophytocola DR408.</title>
        <authorList>
            <person name="Nishu S.D."/>
            <person name="Lee T.K."/>
        </authorList>
    </citation>
    <scope>NUCLEOTIDE SEQUENCE [LARGE SCALE GENOMIC DNA]</scope>
    <source>
        <strain evidence="1 2">DR408</strain>
    </source>
</reference>
<organism evidence="1 2">
    <name type="scientific">Glutamicibacter halophytocola</name>
    <dbReference type="NCBI Taxonomy" id="1933880"/>
    <lineage>
        <taxon>Bacteria</taxon>
        <taxon>Bacillati</taxon>
        <taxon>Actinomycetota</taxon>
        <taxon>Actinomycetes</taxon>
        <taxon>Micrococcales</taxon>
        <taxon>Micrococcaceae</taxon>
        <taxon>Glutamicibacter</taxon>
    </lineage>
</organism>
<dbReference type="Gene3D" id="2.40.30.200">
    <property type="match status" value="1"/>
</dbReference>
<dbReference type="Proteomes" id="UP000320717">
    <property type="component" value="Chromosome"/>
</dbReference>